<accession>A0A553BTJ7</accession>
<evidence type="ECO:0000313" key="3">
    <source>
        <dbReference type="EMBL" id="TRX07409.1"/>
    </source>
</evidence>
<dbReference type="EMBL" id="VJZL01000006">
    <property type="protein sequence ID" value="TRX11577.1"/>
    <property type="molecule type" value="Genomic_DNA"/>
</dbReference>
<dbReference type="RefSeq" id="WP_143386939.1">
    <property type="nucleotide sequence ID" value="NZ_VJZL01000006.1"/>
</dbReference>
<dbReference type="Proteomes" id="UP000318528">
    <property type="component" value="Unassembled WGS sequence"/>
</dbReference>
<comment type="caution">
    <text evidence="4">The sequence shown here is derived from an EMBL/GenBank/DDBJ whole genome shotgun (WGS) entry which is preliminary data.</text>
</comment>
<feature type="domain" description="Endonuclease/exonuclease/phosphatase" evidence="2">
    <location>
        <begin position="30"/>
        <end position="160"/>
    </location>
</feature>
<dbReference type="InterPro" id="IPR005135">
    <property type="entry name" value="Endo/exonuclease/phosphatase"/>
</dbReference>
<evidence type="ECO:0000313" key="6">
    <source>
        <dbReference type="Proteomes" id="UP000318669"/>
    </source>
</evidence>
<feature type="chain" id="PRO_5021915336" evidence="1">
    <location>
        <begin position="22"/>
        <end position="361"/>
    </location>
</feature>
<dbReference type="Pfam" id="PF19580">
    <property type="entry name" value="Exo_endo_phos_3"/>
    <property type="match status" value="2"/>
</dbReference>
<dbReference type="InterPro" id="IPR036691">
    <property type="entry name" value="Endo/exonu/phosph_ase_sf"/>
</dbReference>
<dbReference type="Proteomes" id="UP000318669">
    <property type="component" value="Unassembled WGS sequence"/>
</dbReference>
<keyword evidence="5" id="KW-1185">Reference proteome</keyword>
<keyword evidence="4" id="KW-0540">Nuclease</keyword>
<dbReference type="AlphaFoldDB" id="A0A553BTJ7"/>
<dbReference type="SUPFAM" id="SSF56219">
    <property type="entry name" value="DNase I-like"/>
    <property type="match status" value="1"/>
</dbReference>
<keyword evidence="1" id="KW-0732">Signal</keyword>
<evidence type="ECO:0000259" key="2">
    <source>
        <dbReference type="Pfam" id="PF19580"/>
    </source>
</evidence>
<evidence type="ECO:0000313" key="4">
    <source>
        <dbReference type="EMBL" id="TRX11577.1"/>
    </source>
</evidence>
<reference evidence="5 6" key="1">
    <citation type="submission" date="2019-07" db="EMBL/GenBank/DDBJ databases">
        <title>Novel species of Flavobacterium.</title>
        <authorList>
            <person name="Liu Q."/>
            <person name="Xin Y.-H."/>
        </authorList>
    </citation>
    <scope>NUCLEOTIDE SEQUENCE [LARGE SCALE GENOMIC DNA]</scope>
    <source>
        <strain evidence="3 5">GSP39</strain>
        <strain evidence="4 6">GSR22</strain>
    </source>
</reference>
<keyword evidence="4" id="KW-0269">Exonuclease</keyword>
<proteinExistence type="predicted"/>
<feature type="signal peptide" evidence="1">
    <location>
        <begin position="1"/>
        <end position="21"/>
    </location>
</feature>
<keyword evidence="4" id="KW-0255">Endonuclease</keyword>
<dbReference type="Gene3D" id="3.60.10.10">
    <property type="entry name" value="Endonuclease/exonuclease/phosphatase"/>
    <property type="match status" value="1"/>
</dbReference>
<evidence type="ECO:0000313" key="5">
    <source>
        <dbReference type="Proteomes" id="UP000318528"/>
    </source>
</evidence>
<dbReference type="GO" id="GO:0004527">
    <property type="term" value="F:exonuclease activity"/>
    <property type="evidence" value="ECO:0007669"/>
    <property type="project" value="UniProtKB-KW"/>
</dbReference>
<evidence type="ECO:0000256" key="1">
    <source>
        <dbReference type="SAM" id="SignalP"/>
    </source>
</evidence>
<keyword evidence="4" id="KW-0378">Hydrolase</keyword>
<gene>
    <name evidence="4" type="ORF">FNW11_05145</name>
    <name evidence="3" type="ORF">FNW12_06120</name>
</gene>
<sequence length="361" mass="41569">MKITHLILLLFLFFPMIKSDAQQKNYLIHTVAFYNFENLYDTINDANTRDDDWVYSSSYYRKKISNIARVISKIGTGENPNSPTIIGLAEAENRNVLEDLIKDPQIVNKDYGIVHFESPDRRGIDCSFLYQKKYFKPTSYANIPLLIYEKDTRPIKRKILEDDKEDSNEPDQTTKRIYTRDQILLTGFLDGEEMNFIVNHWPSRRGGEAISSLLREKAAALNVKIIDSLQKLNPDAKVITMGDLNDGPFNTSLKKVLKTKANKNDVQLLGMYNPMESIAKKGIGTIAFRDAWDVFDQIILTESLIRADYSTYKYWKAGIYNALFMVQTTGQYKGYGLRNTPTVPGFSDHFPVYIYLIKEKQ</sequence>
<dbReference type="OrthoDB" id="9802724at2"/>
<organism evidence="4 6">
    <name type="scientific">Flavobacterium gawalongense</name>
    <dbReference type="NCBI Taxonomy" id="2594432"/>
    <lineage>
        <taxon>Bacteria</taxon>
        <taxon>Pseudomonadati</taxon>
        <taxon>Bacteroidota</taxon>
        <taxon>Flavobacteriia</taxon>
        <taxon>Flavobacteriales</taxon>
        <taxon>Flavobacteriaceae</taxon>
        <taxon>Flavobacterium</taxon>
    </lineage>
</organism>
<dbReference type="GO" id="GO:0004519">
    <property type="term" value="F:endonuclease activity"/>
    <property type="evidence" value="ECO:0007669"/>
    <property type="project" value="UniProtKB-KW"/>
</dbReference>
<dbReference type="PANTHER" id="PTHR42834">
    <property type="entry name" value="ENDONUCLEASE/EXONUCLEASE/PHOSPHATASE FAMILY PROTEIN (AFU_ORTHOLOGUE AFUA_3G09210)"/>
    <property type="match status" value="1"/>
</dbReference>
<dbReference type="PANTHER" id="PTHR42834:SF1">
    <property type="entry name" value="ENDONUCLEASE_EXONUCLEASE_PHOSPHATASE FAMILY PROTEIN (AFU_ORTHOLOGUE AFUA_3G09210)"/>
    <property type="match status" value="1"/>
</dbReference>
<protein>
    <submittedName>
        <fullName evidence="4">Endonuclease/exonuclease/phosphatase family protein</fullName>
    </submittedName>
</protein>
<dbReference type="EMBL" id="VJZN01000008">
    <property type="protein sequence ID" value="TRX07409.1"/>
    <property type="molecule type" value="Genomic_DNA"/>
</dbReference>
<name>A0A553BTJ7_9FLAO</name>
<feature type="domain" description="Endonuclease/exonuclease/phosphatase" evidence="2">
    <location>
        <begin position="171"/>
        <end position="358"/>
    </location>
</feature>